<feature type="transmembrane region" description="Helical" evidence="7">
    <location>
        <begin position="162"/>
        <end position="184"/>
    </location>
</feature>
<evidence type="ECO:0000256" key="4">
    <source>
        <dbReference type="ARBA" id="ARBA00022692"/>
    </source>
</evidence>
<organism evidence="8">
    <name type="scientific">bioreactor metagenome</name>
    <dbReference type="NCBI Taxonomy" id="1076179"/>
    <lineage>
        <taxon>unclassified sequences</taxon>
        <taxon>metagenomes</taxon>
        <taxon>ecological metagenomes</taxon>
    </lineage>
</organism>
<feature type="transmembrane region" description="Helical" evidence="7">
    <location>
        <begin position="95"/>
        <end position="114"/>
    </location>
</feature>
<dbReference type="PANTHER" id="PTHR43299:SF1">
    <property type="entry name" value="UPF0718 PROTEIN YRAQ"/>
    <property type="match status" value="1"/>
</dbReference>
<keyword evidence="3" id="KW-1003">Cell membrane</keyword>
<gene>
    <name evidence="8" type="ORF">SDC9_113596</name>
</gene>
<evidence type="ECO:0000256" key="5">
    <source>
        <dbReference type="ARBA" id="ARBA00022989"/>
    </source>
</evidence>
<keyword evidence="5 7" id="KW-1133">Transmembrane helix</keyword>
<proteinExistence type="inferred from homology"/>
<protein>
    <recommendedName>
        <fullName evidence="9">Permease</fullName>
    </recommendedName>
</protein>
<feature type="transmembrane region" description="Helical" evidence="7">
    <location>
        <begin position="6"/>
        <end position="28"/>
    </location>
</feature>
<comment type="subcellular location">
    <subcellularLocation>
        <location evidence="1">Cell membrane</location>
        <topology evidence="1">Multi-pass membrane protein</topology>
    </subcellularLocation>
</comment>
<accession>A0A645BMU4</accession>
<dbReference type="AlphaFoldDB" id="A0A645BMU4"/>
<dbReference type="GO" id="GO:0005886">
    <property type="term" value="C:plasma membrane"/>
    <property type="evidence" value="ECO:0007669"/>
    <property type="project" value="UniProtKB-SubCell"/>
</dbReference>
<comment type="similarity">
    <text evidence="2">Belongs to the UPF0718 family.</text>
</comment>
<sequence>MGFVLSWEWALFRIVAGLIMVFGIATFANKLTIRQDESKSPFIENSFGQNDRSLFINWISALKRLIIDTIPAYVIVVLLLGALRAWLFPAVGPDVGNSIIVIIGLAIAGTLFAIPTAAEIPIVQTLMSFGLGVGPAATLLMTLPAVSLPSLLIVKRAFPKRILVFVAVGVAIVGIVSGIVAGYIF</sequence>
<dbReference type="EMBL" id="VSSQ01021237">
    <property type="protein sequence ID" value="MPM66686.1"/>
    <property type="molecule type" value="Genomic_DNA"/>
</dbReference>
<dbReference type="InterPro" id="IPR005524">
    <property type="entry name" value="DUF318"/>
</dbReference>
<evidence type="ECO:0000256" key="7">
    <source>
        <dbReference type="SAM" id="Phobius"/>
    </source>
</evidence>
<keyword evidence="6 7" id="KW-0472">Membrane</keyword>
<feature type="transmembrane region" description="Helical" evidence="7">
    <location>
        <begin position="126"/>
        <end position="150"/>
    </location>
</feature>
<keyword evidence="4 7" id="KW-0812">Transmembrane</keyword>
<evidence type="ECO:0008006" key="9">
    <source>
        <dbReference type="Google" id="ProtNLM"/>
    </source>
</evidence>
<evidence type="ECO:0000256" key="3">
    <source>
        <dbReference type="ARBA" id="ARBA00022475"/>
    </source>
</evidence>
<dbReference type="Pfam" id="PF03773">
    <property type="entry name" value="ArsP_1"/>
    <property type="match status" value="1"/>
</dbReference>
<evidence type="ECO:0000256" key="2">
    <source>
        <dbReference type="ARBA" id="ARBA00006386"/>
    </source>
</evidence>
<evidence type="ECO:0000256" key="6">
    <source>
        <dbReference type="ARBA" id="ARBA00023136"/>
    </source>
</evidence>
<evidence type="ECO:0000313" key="8">
    <source>
        <dbReference type="EMBL" id="MPM66686.1"/>
    </source>
</evidence>
<evidence type="ECO:0000256" key="1">
    <source>
        <dbReference type="ARBA" id="ARBA00004651"/>
    </source>
</evidence>
<dbReference type="PANTHER" id="PTHR43299">
    <property type="entry name" value="UPF0718 PROTEIN YRAQ"/>
    <property type="match status" value="1"/>
</dbReference>
<feature type="transmembrane region" description="Helical" evidence="7">
    <location>
        <begin position="70"/>
        <end position="89"/>
    </location>
</feature>
<comment type="caution">
    <text evidence="8">The sequence shown here is derived from an EMBL/GenBank/DDBJ whole genome shotgun (WGS) entry which is preliminary data.</text>
</comment>
<name>A0A645BMU4_9ZZZZ</name>
<reference evidence="8" key="1">
    <citation type="submission" date="2019-08" db="EMBL/GenBank/DDBJ databases">
        <authorList>
            <person name="Kucharzyk K."/>
            <person name="Murdoch R.W."/>
            <person name="Higgins S."/>
            <person name="Loffler F."/>
        </authorList>
    </citation>
    <scope>NUCLEOTIDE SEQUENCE</scope>
</reference>